<keyword evidence="7 17" id="KW-0812">Transmembrane</keyword>
<dbReference type="Pfam" id="PF00361">
    <property type="entry name" value="Proton_antipo_M"/>
    <property type="match status" value="1"/>
</dbReference>
<feature type="transmembrane region" description="Helical" evidence="17">
    <location>
        <begin position="60"/>
        <end position="80"/>
    </location>
</feature>
<dbReference type="PANTHER" id="PTHR46552:SF1">
    <property type="entry name" value="NADH-UBIQUINONE OXIDOREDUCTASE CHAIN 2"/>
    <property type="match status" value="1"/>
</dbReference>
<dbReference type="InterPro" id="IPR050175">
    <property type="entry name" value="Complex_I_Subunit_2"/>
</dbReference>
<dbReference type="AlphaFoldDB" id="A0A7M1IKF3"/>
<keyword evidence="5" id="KW-0813">Transport</keyword>
<dbReference type="PANTHER" id="PTHR46552">
    <property type="entry name" value="NADH-UBIQUINONE OXIDOREDUCTASE CHAIN 2"/>
    <property type="match status" value="1"/>
</dbReference>
<evidence type="ECO:0000256" key="3">
    <source>
        <dbReference type="ARBA" id="ARBA00012944"/>
    </source>
</evidence>
<feature type="transmembrane region" description="Helical" evidence="17">
    <location>
        <begin position="330"/>
        <end position="351"/>
    </location>
</feature>
<accession>A0A7M1IKF3</accession>
<dbReference type="GO" id="GO:0005743">
    <property type="term" value="C:mitochondrial inner membrane"/>
    <property type="evidence" value="ECO:0007669"/>
    <property type="project" value="UniProtKB-SubCell"/>
</dbReference>
<evidence type="ECO:0000256" key="16">
    <source>
        <dbReference type="ARBA" id="ARBA00049551"/>
    </source>
</evidence>
<evidence type="ECO:0000256" key="2">
    <source>
        <dbReference type="ARBA" id="ARBA00007012"/>
    </source>
</evidence>
<keyword evidence="12 17" id="KW-0520">NAD</keyword>
<evidence type="ECO:0000256" key="14">
    <source>
        <dbReference type="ARBA" id="ARBA00023128"/>
    </source>
</evidence>
<keyword evidence="9 17" id="KW-1278">Translocase</keyword>
<evidence type="ECO:0000256" key="7">
    <source>
        <dbReference type="ARBA" id="ARBA00022692"/>
    </source>
</evidence>
<dbReference type="EC" id="7.1.1.2" evidence="3 17"/>
<sequence length="354" mass="37998">MSRGIFYSLGFSVVLGTVIVFSSSNWFFVWVGLELNTLSIIPLLCGSFSPRSVESSVKYFLVQSVSAAMILNVIIIQAWLCSSWDVGYPLGFVMSLLIVFAVGLKLGLFPCHYWFPDVVQGVSLINGLILSTWQKLAPFVILINVVASLEVSLLVCMGAFSVFIGGWGGLNQTQVRKILAFSSVAHMGWICATVGYSVGGACVMMVIYVIINSGVFLLVSEFNVKSLSGVSRLVYTSYGGSIGLALGVLSLGGLPPLFGFSIKFVSLSFLVEGGSIFLSVALVMGSLLSLFFYLRVAFNSALVLFPQHSLVIFGWRSVRSCIGGGLTFRGLLLSVSIGLSLFGLLGLPFFISLI</sequence>
<name>A0A7M1IKF3_9ECHI</name>
<feature type="transmembrane region" description="Helical" evidence="17">
    <location>
        <begin position="139"/>
        <end position="166"/>
    </location>
</feature>
<keyword evidence="14 17" id="KW-0496">Mitochondrion</keyword>
<evidence type="ECO:0000256" key="13">
    <source>
        <dbReference type="ARBA" id="ARBA00023075"/>
    </source>
</evidence>
<keyword evidence="10 17" id="KW-0249">Electron transport</keyword>
<evidence type="ECO:0000256" key="4">
    <source>
        <dbReference type="ARBA" id="ARBA00021008"/>
    </source>
</evidence>
<organism evidence="19">
    <name type="scientific">Goniodiscaster scaber</name>
    <dbReference type="NCBI Taxonomy" id="2769429"/>
    <lineage>
        <taxon>Eukaryota</taxon>
        <taxon>Metazoa</taxon>
        <taxon>Echinodermata</taxon>
        <taxon>Eleutherozoa</taxon>
        <taxon>Asterozoa</taxon>
        <taxon>Asteroidea</taxon>
        <taxon>Valvatacea</taxon>
        <taxon>Valvatida</taxon>
        <taxon>Goniasteridae</taxon>
        <taxon>Goniodiscaster</taxon>
    </lineage>
</organism>
<dbReference type="GO" id="GO:0008137">
    <property type="term" value="F:NADH dehydrogenase (ubiquinone) activity"/>
    <property type="evidence" value="ECO:0007669"/>
    <property type="project" value="UniProtKB-EC"/>
</dbReference>
<evidence type="ECO:0000313" key="19">
    <source>
        <dbReference type="EMBL" id="QOQ50844.1"/>
    </source>
</evidence>
<evidence type="ECO:0000256" key="10">
    <source>
        <dbReference type="ARBA" id="ARBA00022982"/>
    </source>
</evidence>
<feature type="domain" description="NADH:quinone oxidoreductase/Mrp antiporter transmembrane" evidence="18">
    <location>
        <begin position="23"/>
        <end position="289"/>
    </location>
</feature>
<dbReference type="InterPro" id="IPR003917">
    <property type="entry name" value="NADH_UbQ_OxRdtase_chain2"/>
</dbReference>
<feature type="transmembrane region" description="Helical" evidence="17">
    <location>
        <begin position="301"/>
        <end position="318"/>
    </location>
</feature>
<keyword evidence="6 17" id="KW-0679">Respiratory chain</keyword>
<dbReference type="InterPro" id="IPR001750">
    <property type="entry name" value="ND/Mrp_TM"/>
</dbReference>
<keyword evidence="13 17" id="KW-0830">Ubiquinone</keyword>
<feature type="transmembrane region" description="Helical" evidence="17">
    <location>
        <begin position="5"/>
        <end position="21"/>
    </location>
</feature>
<protein>
    <recommendedName>
        <fullName evidence="4 17">NADH-ubiquinone oxidoreductase chain 2</fullName>
        <ecNumber evidence="3 17">7.1.1.2</ecNumber>
    </recommendedName>
</protein>
<reference evidence="19" key="1">
    <citation type="submission" date="2020-05" db="EMBL/GenBank/DDBJ databases">
        <title>Mitogenomes confirm alternative initiation codons in sea star mitochondria.</title>
        <authorList>
            <person name="Quek Z.B.R."/>
            <person name="Chang J.J.M."/>
            <person name="Ip Y.C.A."/>
            <person name="Chan Y.K.S."/>
            <person name="Huang D."/>
        </authorList>
    </citation>
    <scope>NUCLEOTIDE SEQUENCE</scope>
</reference>
<feature type="transmembrane region" description="Helical" evidence="17">
    <location>
        <begin position="274"/>
        <end position="294"/>
    </location>
</feature>
<dbReference type="EMBL" id="MT444508">
    <property type="protein sequence ID" value="QOQ50844.1"/>
    <property type="molecule type" value="Genomic_DNA"/>
</dbReference>
<evidence type="ECO:0000256" key="11">
    <source>
        <dbReference type="ARBA" id="ARBA00022989"/>
    </source>
</evidence>
<comment type="subcellular location">
    <subcellularLocation>
        <location evidence="1 17">Mitochondrion inner membrane</location>
        <topology evidence="1 17">Multi-pass membrane protein</topology>
    </subcellularLocation>
</comment>
<keyword evidence="11 17" id="KW-1133">Transmembrane helix</keyword>
<proteinExistence type="inferred from homology"/>
<geneLocation type="mitochondrion" evidence="19"/>
<feature type="transmembrane region" description="Helical" evidence="17">
    <location>
        <begin position="86"/>
        <end position="106"/>
    </location>
</feature>
<dbReference type="PRINTS" id="PR01436">
    <property type="entry name" value="NADHDHGNASE2"/>
</dbReference>
<feature type="transmembrane region" description="Helical" evidence="17">
    <location>
        <begin position="233"/>
        <end position="254"/>
    </location>
</feature>
<comment type="similarity">
    <text evidence="2 17">Belongs to the complex I subunit 2 family.</text>
</comment>
<evidence type="ECO:0000256" key="15">
    <source>
        <dbReference type="ARBA" id="ARBA00023136"/>
    </source>
</evidence>
<keyword evidence="8 17" id="KW-0999">Mitochondrion inner membrane</keyword>
<comment type="function">
    <text evidence="17">Core subunit of the mitochondrial membrane respiratory chain NADH dehydrogenase (Complex I) which catalyzes electron transfer from NADH through the respiratory chain, using ubiquinone as an electron acceptor. Essential for the catalytic activity and assembly of complex I.</text>
</comment>
<evidence type="ECO:0000256" key="9">
    <source>
        <dbReference type="ARBA" id="ARBA00022967"/>
    </source>
</evidence>
<evidence type="ECO:0000256" key="1">
    <source>
        <dbReference type="ARBA" id="ARBA00004448"/>
    </source>
</evidence>
<evidence type="ECO:0000256" key="6">
    <source>
        <dbReference type="ARBA" id="ARBA00022660"/>
    </source>
</evidence>
<keyword evidence="15 17" id="KW-0472">Membrane</keyword>
<evidence type="ECO:0000256" key="5">
    <source>
        <dbReference type="ARBA" id="ARBA00022448"/>
    </source>
</evidence>
<evidence type="ECO:0000256" key="12">
    <source>
        <dbReference type="ARBA" id="ARBA00023027"/>
    </source>
</evidence>
<evidence type="ECO:0000256" key="8">
    <source>
        <dbReference type="ARBA" id="ARBA00022792"/>
    </source>
</evidence>
<comment type="catalytic activity">
    <reaction evidence="16 17">
        <text>a ubiquinone + NADH + 5 H(+)(in) = a ubiquinol + NAD(+) + 4 H(+)(out)</text>
        <dbReference type="Rhea" id="RHEA:29091"/>
        <dbReference type="Rhea" id="RHEA-COMP:9565"/>
        <dbReference type="Rhea" id="RHEA-COMP:9566"/>
        <dbReference type="ChEBI" id="CHEBI:15378"/>
        <dbReference type="ChEBI" id="CHEBI:16389"/>
        <dbReference type="ChEBI" id="CHEBI:17976"/>
        <dbReference type="ChEBI" id="CHEBI:57540"/>
        <dbReference type="ChEBI" id="CHEBI:57945"/>
        <dbReference type="EC" id="7.1.1.2"/>
    </reaction>
</comment>
<evidence type="ECO:0000259" key="18">
    <source>
        <dbReference type="Pfam" id="PF00361"/>
    </source>
</evidence>
<evidence type="ECO:0000256" key="17">
    <source>
        <dbReference type="RuleBase" id="RU003403"/>
    </source>
</evidence>
<dbReference type="GO" id="GO:0006120">
    <property type="term" value="P:mitochondrial electron transport, NADH to ubiquinone"/>
    <property type="evidence" value="ECO:0007669"/>
    <property type="project" value="InterPro"/>
</dbReference>